<accession>A0ABR1AXZ1</accession>
<feature type="region of interest" description="Disordered" evidence="1">
    <location>
        <begin position="1"/>
        <end position="45"/>
    </location>
</feature>
<feature type="compositionally biased region" description="Basic and acidic residues" evidence="1">
    <location>
        <begin position="1"/>
        <end position="25"/>
    </location>
</feature>
<sequence>MGRYDRDRSRSRSRSRDRDWRDRDRDRRRRSRDRGSRKGVGSRLRRPKWDLTKLEPFKKDFYVPHPDVEDRSPREVEEFRSANEITLRGKKCPSAHKTF</sequence>
<gene>
    <name evidence="2" type="ORF">RUM44_003017</name>
</gene>
<proteinExistence type="predicted"/>
<feature type="compositionally biased region" description="Basic residues" evidence="1">
    <location>
        <begin position="26"/>
        <end position="37"/>
    </location>
</feature>
<reference evidence="2 3" key="1">
    <citation type="submission" date="2023-09" db="EMBL/GenBank/DDBJ databases">
        <title>Genomes of two closely related lineages of the louse Polyplax serrata with different host specificities.</title>
        <authorList>
            <person name="Martinu J."/>
            <person name="Tarabai H."/>
            <person name="Stefka J."/>
            <person name="Hypsa V."/>
        </authorList>
    </citation>
    <scope>NUCLEOTIDE SEQUENCE [LARGE SCALE GENOMIC DNA]</scope>
    <source>
        <strain evidence="2">98ZLc_SE</strain>
    </source>
</reference>
<organism evidence="2 3">
    <name type="scientific">Polyplax serrata</name>
    <name type="common">Common mouse louse</name>
    <dbReference type="NCBI Taxonomy" id="468196"/>
    <lineage>
        <taxon>Eukaryota</taxon>
        <taxon>Metazoa</taxon>
        <taxon>Ecdysozoa</taxon>
        <taxon>Arthropoda</taxon>
        <taxon>Hexapoda</taxon>
        <taxon>Insecta</taxon>
        <taxon>Pterygota</taxon>
        <taxon>Neoptera</taxon>
        <taxon>Paraneoptera</taxon>
        <taxon>Psocodea</taxon>
        <taxon>Troctomorpha</taxon>
        <taxon>Phthiraptera</taxon>
        <taxon>Anoplura</taxon>
        <taxon>Polyplacidae</taxon>
        <taxon>Polyplax</taxon>
    </lineage>
</organism>
<keyword evidence="3" id="KW-1185">Reference proteome</keyword>
<dbReference type="Proteomes" id="UP001359485">
    <property type="component" value="Unassembled WGS sequence"/>
</dbReference>
<evidence type="ECO:0000313" key="2">
    <source>
        <dbReference type="EMBL" id="KAK6630847.1"/>
    </source>
</evidence>
<evidence type="ECO:0000256" key="1">
    <source>
        <dbReference type="SAM" id="MobiDB-lite"/>
    </source>
</evidence>
<evidence type="ECO:0000313" key="3">
    <source>
        <dbReference type="Proteomes" id="UP001359485"/>
    </source>
</evidence>
<name>A0ABR1AXZ1_POLSC</name>
<dbReference type="EMBL" id="JAWJWF010000007">
    <property type="protein sequence ID" value="KAK6630847.1"/>
    <property type="molecule type" value="Genomic_DNA"/>
</dbReference>
<protein>
    <submittedName>
        <fullName evidence="2">Uncharacterized protein</fullName>
    </submittedName>
</protein>
<comment type="caution">
    <text evidence="2">The sequence shown here is derived from an EMBL/GenBank/DDBJ whole genome shotgun (WGS) entry which is preliminary data.</text>
</comment>